<name>A0A062XS62_9BACT</name>
<dbReference type="Proteomes" id="UP000027284">
    <property type="component" value="Unassembled WGS sequence"/>
</dbReference>
<protein>
    <submittedName>
        <fullName evidence="1">Uncharacterized protein</fullName>
    </submittedName>
</protein>
<dbReference type="AlphaFoldDB" id="A0A062XS62"/>
<dbReference type="EMBL" id="JMFG01000020">
    <property type="protein sequence ID" value="KDA53683.1"/>
    <property type="molecule type" value="Genomic_DNA"/>
</dbReference>
<organism evidence="1 2">
    <name type="scientific">Thermoanaerobaculum aquaticum</name>
    <dbReference type="NCBI Taxonomy" id="1312852"/>
    <lineage>
        <taxon>Bacteria</taxon>
        <taxon>Pseudomonadati</taxon>
        <taxon>Acidobacteriota</taxon>
        <taxon>Thermoanaerobaculia</taxon>
        <taxon>Thermoanaerobaculales</taxon>
        <taxon>Thermoanaerobaculaceae</taxon>
        <taxon>Thermoanaerobaculum</taxon>
    </lineage>
</organism>
<keyword evidence="2" id="KW-1185">Reference proteome</keyword>
<sequence length="443" mass="46338">MRHAWLVVLVGTAVAVAGEPSALEHRLWLLGKVRPGQVEQARQVGVDALVVPLAEAEARGGELSVRLTLPPDPGLLHGLPVWAAVWVSGEEVKKEAAEGFWNQLGPAIRGLGMPVKGLVLATRALPPGLLSLASELSRLAQMPVEVGAPAQDLLQQVKNESPKGVGLVAFALGNLSALGFPHVTPQDAAELLAAVDELGPSFRGAVVVANRVAPALPEGQNPWELVQGMDYQPTGEGDVLLARSTVSASGASLPAGTNVTLLAYDAARLQRDLGLLLRPVRQRLLGWDSVGELPPAPALGFTWEAFVAFLSGEGPAPRPVVKIQWESPTTLKVSLQNPTPFASAFATTGNFLDLTFSGTEVRDVTLLAGSGADFGKLAPGFVRAPRGAASVVRLYLKVVPPQSTVDVATVSFLSRPKEIGARCTVRLGDGREAGGPVPTQQGK</sequence>
<dbReference type="RefSeq" id="WP_038049569.1">
    <property type="nucleotide sequence ID" value="NZ_JMFG01000020.1"/>
</dbReference>
<evidence type="ECO:0000313" key="2">
    <source>
        <dbReference type="Proteomes" id="UP000027284"/>
    </source>
</evidence>
<accession>A0A062XS62</accession>
<proteinExistence type="predicted"/>
<evidence type="ECO:0000313" key="1">
    <source>
        <dbReference type="EMBL" id="KDA53683.1"/>
    </source>
</evidence>
<comment type="caution">
    <text evidence="1">The sequence shown here is derived from an EMBL/GenBank/DDBJ whole genome shotgun (WGS) entry which is preliminary data.</text>
</comment>
<reference evidence="1 2" key="1">
    <citation type="submission" date="2014-04" db="EMBL/GenBank/DDBJ databases">
        <title>The Genome Sequence of Thermoanaerobaculum aquaticum MP-01, The First Cultivated Group 23 Acidobacterium.</title>
        <authorList>
            <person name="Stamps B.W."/>
            <person name="Losey N.A."/>
            <person name="Lawson P.A."/>
            <person name="Stevenson B.S."/>
        </authorList>
    </citation>
    <scope>NUCLEOTIDE SEQUENCE [LARGE SCALE GENOMIC DNA]</scope>
    <source>
        <strain evidence="1 2">MP-01</strain>
    </source>
</reference>
<gene>
    <name evidence="1" type="ORF">EG19_05645</name>
</gene>